<dbReference type="InterPro" id="IPR013783">
    <property type="entry name" value="Ig-like_fold"/>
</dbReference>
<protein>
    <submittedName>
        <fullName evidence="9">S8 family serine peptidase</fullName>
    </submittedName>
</protein>
<comment type="caution">
    <text evidence="9">The sequence shown here is derived from an EMBL/GenBank/DDBJ whole genome shotgun (WGS) entry which is preliminary data.</text>
</comment>
<evidence type="ECO:0000256" key="1">
    <source>
        <dbReference type="ARBA" id="ARBA00022441"/>
    </source>
</evidence>
<evidence type="ECO:0000256" key="5">
    <source>
        <dbReference type="ARBA" id="ARBA00022825"/>
    </source>
</evidence>
<dbReference type="SUPFAM" id="SSF52743">
    <property type="entry name" value="Subtilisin-like"/>
    <property type="match status" value="1"/>
</dbReference>
<dbReference type="GO" id="GO:0004252">
    <property type="term" value="F:serine-type endopeptidase activity"/>
    <property type="evidence" value="ECO:0007669"/>
    <property type="project" value="InterPro"/>
</dbReference>
<dbReference type="Pfam" id="PF00082">
    <property type="entry name" value="Peptidase_S8"/>
    <property type="match status" value="1"/>
</dbReference>
<dbReference type="Gene3D" id="2.60.120.380">
    <property type="match status" value="3"/>
</dbReference>
<keyword evidence="3" id="KW-0677">Repeat</keyword>
<dbReference type="Gene3D" id="3.40.50.200">
    <property type="entry name" value="Peptidase S8/S53 domain"/>
    <property type="match status" value="1"/>
</dbReference>
<dbReference type="SUPFAM" id="SSF117281">
    <property type="entry name" value="Kelch motif"/>
    <property type="match status" value="2"/>
</dbReference>
<keyword evidence="4" id="KW-0378">Hydrolase</keyword>
<name>A0A9D5M5B9_9FIRM</name>
<dbReference type="SMART" id="SM00612">
    <property type="entry name" value="Kelch"/>
    <property type="match status" value="4"/>
</dbReference>
<evidence type="ECO:0000313" key="10">
    <source>
        <dbReference type="Proteomes" id="UP000806542"/>
    </source>
</evidence>
<keyword evidence="2" id="KW-0645">Protease</keyword>
<dbReference type="InterPro" id="IPR003961">
    <property type="entry name" value="FN3_dom"/>
</dbReference>
<evidence type="ECO:0000256" key="3">
    <source>
        <dbReference type="ARBA" id="ARBA00022737"/>
    </source>
</evidence>
<dbReference type="InterPro" id="IPR023828">
    <property type="entry name" value="Peptidase_S8_Ser-AS"/>
</dbReference>
<evidence type="ECO:0000259" key="7">
    <source>
        <dbReference type="Pfam" id="PF00082"/>
    </source>
</evidence>
<evidence type="ECO:0000256" key="2">
    <source>
        <dbReference type="ARBA" id="ARBA00022670"/>
    </source>
</evidence>
<dbReference type="PANTHER" id="PTHR24412">
    <property type="entry name" value="KELCH PROTEIN"/>
    <property type="match status" value="1"/>
</dbReference>
<dbReference type="EMBL" id="JADCKB010000025">
    <property type="protein sequence ID" value="MBE5040895.1"/>
    <property type="molecule type" value="Genomic_DNA"/>
</dbReference>
<dbReference type="Pfam" id="PF24981">
    <property type="entry name" value="Beta-prop_ATRN-LZTR1"/>
    <property type="match status" value="1"/>
</dbReference>
<comment type="similarity">
    <text evidence="6">Belongs to the peptidase S8 family.</text>
</comment>
<accession>A0A9D5M5B9</accession>
<keyword evidence="10" id="KW-1185">Reference proteome</keyword>
<dbReference type="InterPro" id="IPR006652">
    <property type="entry name" value="Kelch_1"/>
</dbReference>
<dbReference type="PANTHER" id="PTHR24412:SF489">
    <property type="entry name" value="RING FINGER DOMAIN AND KELCH REPEAT-CONTAINING PROTEIN DDB_G0271372"/>
    <property type="match status" value="1"/>
</dbReference>
<keyword evidence="5" id="KW-0720">Serine protease</keyword>
<gene>
    <name evidence="9" type="ORF">INF28_10530</name>
</gene>
<feature type="domain" description="Attractin/MKLN-like beta-propeller" evidence="8">
    <location>
        <begin position="84"/>
        <end position="344"/>
    </location>
</feature>
<dbReference type="GO" id="GO:0006508">
    <property type="term" value="P:proteolysis"/>
    <property type="evidence" value="ECO:0007669"/>
    <property type="project" value="UniProtKB-KW"/>
</dbReference>
<dbReference type="Proteomes" id="UP000806542">
    <property type="component" value="Unassembled WGS sequence"/>
</dbReference>
<dbReference type="InterPro" id="IPR015915">
    <property type="entry name" value="Kelch-typ_b-propeller"/>
</dbReference>
<dbReference type="CDD" id="cd00063">
    <property type="entry name" value="FN3"/>
    <property type="match status" value="1"/>
</dbReference>
<evidence type="ECO:0000313" key="9">
    <source>
        <dbReference type="EMBL" id="MBE5040895.1"/>
    </source>
</evidence>
<proteinExistence type="inferred from homology"/>
<dbReference type="InterPro" id="IPR036852">
    <property type="entry name" value="Peptidase_S8/S53_dom_sf"/>
</dbReference>
<dbReference type="Gene3D" id="2.120.10.80">
    <property type="entry name" value="Kelch-type beta propeller"/>
    <property type="match status" value="2"/>
</dbReference>
<dbReference type="InterPro" id="IPR000209">
    <property type="entry name" value="Peptidase_S8/S53_dom"/>
</dbReference>
<dbReference type="SUPFAM" id="SSF49265">
    <property type="entry name" value="Fibronectin type III"/>
    <property type="match status" value="1"/>
</dbReference>
<comment type="caution">
    <text evidence="6">Lacks conserved residue(s) required for the propagation of feature annotation.</text>
</comment>
<dbReference type="InterPro" id="IPR036116">
    <property type="entry name" value="FN3_sf"/>
</dbReference>
<evidence type="ECO:0000256" key="6">
    <source>
        <dbReference type="PROSITE-ProRule" id="PRU01240"/>
    </source>
</evidence>
<evidence type="ECO:0000256" key="4">
    <source>
        <dbReference type="ARBA" id="ARBA00022801"/>
    </source>
</evidence>
<reference evidence="9" key="1">
    <citation type="submission" date="2020-10" db="EMBL/GenBank/DDBJ databases">
        <title>ChiBAC.</title>
        <authorList>
            <person name="Zenner C."/>
            <person name="Hitch T.C.A."/>
            <person name="Clavel T."/>
        </authorList>
    </citation>
    <scope>NUCLEOTIDE SEQUENCE</scope>
    <source>
        <strain evidence="9">DSM 107454</strain>
    </source>
</reference>
<sequence length="1579" mass="174579">MSGTSMAAPFVSGIVALLKSNNPTLSAKMIRQKILAGHSVLTKGGQQPKISVNAYGALSVSLETPQPNIERYGASAAETAKGTFLIGGYDGAGQYISQIEKYDETKNAWVNSVSASTLARAFQSSVVINGKAYLLGGYGGMGISDAVYCFDGNEGQLIGTMPAAAYAMAVASDNTYIYTIGGVNDTGYLNDVRRYNVAADTWQTLPDLPVNCGYGKAACWNGSVYVFGGANETGCLSGVYRLDTVANQWEACASMNIARSNMGFCQINDKMYVLGGQVSYTEDGTDGIINQSNGWTVLQTTSVEEYDSVLDAWTERIDLPQAKAGFAIAEVNETLMLYGGFDDTVPAEGFAYYGAAVPQLNLSTDGDTVIVSWNKIAGVSGYQLEVNGQVTEVGAEASYSHVVQEGTVYQYRVRAMFANGEGAWSSSVYKTPYDSTRDAKQIISGTAVNDKLYYLEQEIWYRFTPETAGTLDIVLGDIPQNCLYRVSLYNETGEIIVNDIERNGNKVVENLSVLPYNYYIKVFSDLGVSVSQAFSLMVNFTASAEGEIPLRMQMSTLQQNITTVTPDLITDAPMNNISYVPPVSFTTPDIWLNAEQVSNGSYKECTVTETAPATFQIYIPSGKKLVVVTRPKDGKTIGVPNVYDTTTDSFLSSGYIRHWENDSKVASTHYVSHYANNYGVMVSAKPGELSNGKSAVFEVDFYIVDTYDGYEPNQNFDDGTADSPLGTAVLGDGSRYTSGISGLNFDTAVDEDYYYLRANEGDKITVCLETFGEMKADSCALYLFSNMRTEENGAWTDYWFTINKYENPSPPQASDKMKYVTYVAPASGDYYIYLRNKEGNTEGEYKLTVTKTSLNGDLTGEQYSESLTNDFISYNGTDITAELNSSVSGKLDNQLDIDWYRIPVGNRTQTKTITLEGADALKQNSVFVLYDLSEQQFIMQSTGASSLTYTMEPGKKYYVGITPKATSEAWNSIKVNSEYKISINYSSLFLSYHRQENIGDGDYTKPVIGTNNQFTCDVPIGADRAILYARWSGDSTAYLKSEAYVAGEKIVSFYNVRFDSSRSGKKIELYVDFLKNGNSVARSSSLETIVQSIITPQEVVFDQNPSGENHKYIYVDEPEHIPNTEIVNQENSMALMHLDHLQPGTYTLFEYHHKGMEGYVPQGTAFSGNDSLYYNGVFYNTGNDTGTIKVTKLGVTNAGYDGNWNLFKTWGDFSGNEVNSPGQRMINDYKEIGAPKEIFQDQNGDHFWWFSDMLVSGDILISDNEGYGYVWIMMEFVVLEGSVSLATMASSDSNSYGNQNFTSYFVPGETKSQFADQNPVVMKGIGNFAQTIEAAPMHFYIDNDTPSGENLKFIVKNEKLYPGQNNITESFYTHSMPLFEDCKKRMPESAIFPLTYDGPLITDDGGLSAPVIFDGYHSAYMNYCDVPFEGRIGPYKNKAQFSGNEEFDVDWMRALPADDPTRTNAAANGTESLSDFIGHTTMQGYGVTHKYTVTIHNAADVDRRFIYHPTLQMDYYIKYWTNDGQNDIIEVYQTNPDQKEWNEKVFDVVLPSGEETTIEFEVTQYTGSSATCKNRFIIE</sequence>
<dbReference type="Gene3D" id="2.60.40.10">
    <property type="entry name" value="Immunoglobulins"/>
    <property type="match status" value="1"/>
</dbReference>
<dbReference type="SUPFAM" id="SSF89260">
    <property type="entry name" value="Collagen-binding domain"/>
    <property type="match status" value="1"/>
</dbReference>
<feature type="domain" description="Peptidase S8/S53" evidence="7">
    <location>
        <begin position="1"/>
        <end position="36"/>
    </location>
</feature>
<dbReference type="InterPro" id="IPR056737">
    <property type="entry name" value="Beta-prop_ATRN-MKLN-like"/>
</dbReference>
<dbReference type="PROSITE" id="PS51892">
    <property type="entry name" value="SUBTILASE"/>
    <property type="match status" value="1"/>
</dbReference>
<dbReference type="PROSITE" id="PS00138">
    <property type="entry name" value="SUBTILASE_SER"/>
    <property type="match status" value="1"/>
</dbReference>
<organism evidence="9 10">
    <name type="scientific">Ructibacterium gallinarum</name>
    <dbReference type="NCBI Taxonomy" id="2779355"/>
    <lineage>
        <taxon>Bacteria</taxon>
        <taxon>Bacillati</taxon>
        <taxon>Bacillota</taxon>
        <taxon>Clostridia</taxon>
        <taxon>Eubacteriales</taxon>
        <taxon>Oscillospiraceae</taxon>
        <taxon>Ructibacterium</taxon>
    </lineage>
</organism>
<evidence type="ECO:0000259" key="8">
    <source>
        <dbReference type="Pfam" id="PF24981"/>
    </source>
</evidence>
<keyword evidence="1" id="KW-0880">Kelch repeat</keyword>